<gene>
    <name evidence="7" type="primary">Mao-b</name>
</gene>
<dbReference type="SUPFAM" id="SSF51905">
    <property type="entry name" value="FAD/NAD(P)-binding domain"/>
    <property type="match status" value="1"/>
</dbReference>
<sequence>MARSNKISVAVIGAGLSGLAAATELHKRGIEVTVLEASDRVGGRTFTLTPTTEHKRSDKDYGWADLGASFVGPTQSHIMKLIKELGCELVPCRDELDMVHYSKVSVKDQHCLLTCWCDDLIHISSYRDRHEINCR</sequence>
<dbReference type="InterPro" id="IPR002937">
    <property type="entry name" value="Amino_oxidase"/>
</dbReference>
<accession>A0A6B9BKP3</accession>
<dbReference type="AlphaFoldDB" id="A0A6B9BKP3"/>
<organism evidence="7">
    <name type="scientific">Locusta migratoria</name>
    <name type="common">Migratory locust</name>
    <dbReference type="NCBI Taxonomy" id="7004"/>
    <lineage>
        <taxon>Eukaryota</taxon>
        <taxon>Metazoa</taxon>
        <taxon>Ecdysozoa</taxon>
        <taxon>Arthropoda</taxon>
        <taxon>Hexapoda</taxon>
        <taxon>Insecta</taxon>
        <taxon>Pterygota</taxon>
        <taxon>Neoptera</taxon>
        <taxon>Polyneoptera</taxon>
        <taxon>Orthoptera</taxon>
        <taxon>Caelifera</taxon>
        <taxon>Acrididea</taxon>
        <taxon>Acridomorpha</taxon>
        <taxon>Acridoidea</taxon>
        <taxon>Acrididae</taxon>
        <taxon>Oedipodinae</taxon>
        <taxon>Locusta</taxon>
    </lineage>
</organism>
<dbReference type="InterPro" id="IPR036188">
    <property type="entry name" value="FAD/NAD-bd_sf"/>
</dbReference>
<evidence type="ECO:0000256" key="3">
    <source>
        <dbReference type="ARBA" id="ARBA00012804"/>
    </source>
</evidence>
<comment type="subcellular location">
    <subcellularLocation>
        <location evidence="1">Mitochondrion outer membrane</location>
        <topology evidence="1">Single-pass type IV membrane protein</topology>
        <orientation evidence="1">Cytoplasmic side</orientation>
    </subcellularLocation>
</comment>
<evidence type="ECO:0000313" key="7">
    <source>
        <dbReference type="EMBL" id="QGW35521.1"/>
    </source>
</evidence>
<comment type="similarity">
    <text evidence="2">Belongs to the flavin monoamine oxidase family.</text>
</comment>
<dbReference type="PRINTS" id="PR00419">
    <property type="entry name" value="ADXRDTASE"/>
</dbReference>
<dbReference type="GO" id="GO:0005741">
    <property type="term" value="C:mitochondrial outer membrane"/>
    <property type="evidence" value="ECO:0007669"/>
    <property type="project" value="UniProtKB-SubCell"/>
</dbReference>
<dbReference type="EC" id="1.4.3.4" evidence="3"/>
<proteinExistence type="evidence at transcript level"/>
<keyword evidence="7" id="KW-0560">Oxidoreductase</keyword>
<dbReference type="Pfam" id="PF01593">
    <property type="entry name" value="Amino_oxidase"/>
    <property type="match status" value="1"/>
</dbReference>
<evidence type="ECO:0000259" key="6">
    <source>
        <dbReference type="Pfam" id="PF01593"/>
    </source>
</evidence>
<comment type="catalytic activity">
    <reaction evidence="4">
        <text>a secondary aliphatic amine + O2 + H2O = a primary amine + an aldehyde + H2O2</text>
        <dbReference type="Rhea" id="RHEA:26414"/>
        <dbReference type="ChEBI" id="CHEBI:15377"/>
        <dbReference type="ChEBI" id="CHEBI:15379"/>
        <dbReference type="ChEBI" id="CHEBI:16240"/>
        <dbReference type="ChEBI" id="CHEBI:17478"/>
        <dbReference type="ChEBI" id="CHEBI:58855"/>
        <dbReference type="ChEBI" id="CHEBI:65296"/>
        <dbReference type="EC" id="1.4.3.4"/>
    </reaction>
</comment>
<feature type="chain" id="PRO_5025551826" description="monoamine oxidase" evidence="5">
    <location>
        <begin position="23"/>
        <end position="135"/>
    </location>
</feature>
<protein>
    <recommendedName>
        <fullName evidence="3">monoamine oxidase</fullName>
        <ecNumber evidence="3">1.4.3.4</ecNumber>
    </recommendedName>
</protein>
<reference evidence="7" key="1">
    <citation type="submission" date="2018-11" db="EMBL/GenBank/DDBJ databases">
        <authorList>
            <person name="Tong X."/>
        </authorList>
    </citation>
    <scope>NUCLEOTIDE SEQUENCE</scope>
</reference>
<evidence type="ECO:0000256" key="4">
    <source>
        <dbReference type="ARBA" id="ARBA00048448"/>
    </source>
</evidence>
<dbReference type="InterPro" id="IPR050703">
    <property type="entry name" value="Flavin_MAO"/>
</dbReference>
<keyword evidence="5" id="KW-0732">Signal</keyword>
<evidence type="ECO:0000256" key="5">
    <source>
        <dbReference type="SAM" id="SignalP"/>
    </source>
</evidence>
<dbReference type="GO" id="GO:0097621">
    <property type="term" value="F:monoamine oxidase activity"/>
    <property type="evidence" value="ECO:0007669"/>
    <property type="project" value="UniProtKB-EC"/>
</dbReference>
<dbReference type="Gene3D" id="3.50.50.60">
    <property type="entry name" value="FAD/NAD(P)-binding domain"/>
    <property type="match status" value="1"/>
</dbReference>
<dbReference type="PANTHER" id="PTHR43563">
    <property type="entry name" value="AMINE OXIDASE"/>
    <property type="match status" value="1"/>
</dbReference>
<name>A0A6B9BKP3_LOCMI</name>
<feature type="domain" description="Amine oxidase" evidence="6">
    <location>
        <begin position="16"/>
        <end position="100"/>
    </location>
</feature>
<evidence type="ECO:0000256" key="1">
    <source>
        <dbReference type="ARBA" id="ARBA00004362"/>
    </source>
</evidence>
<evidence type="ECO:0000256" key="2">
    <source>
        <dbReference type="ARBA" id="ARBA00005995"/>
    </source>
</evidence>
<dbReference type="PANTHER" id="PTHR43563:SF1">
    <property type="entry name" value="AMINE OXIDASE [FLAVIN-CONTAINING] B"/>
    <property type="match status" value="1"/>
</dbReference>
<dbReference type="EMBL" id="MK125030">
    <property type="protein sequence ID" value="QGW35521.1"/>
    <property type="molecule type" value="mRNA"/>
</dbReference>
<feature type="signal peptide" evidence="5">
    <location>
        <begin position="1"/>
        <end position="22"/>
    </location>
</feature>